<evidence type="ECO:0000313" key="2">
    <source>
        <dbReference type="EMBL" id="KIO00976.1"/>
    </source>
</evidence>
<reference evidence="2 3" key="1">
    <citation type="submission" date="2014-04" db="EMBL/GenBank/DDBJ databases">
        <authorList>
            <consortium name="DOE Joint Genome Institute"/>
            <person name="Kuo A."/>
            <person name="Kohler A."/>
            <person name="Costa M.D."/>
            <person name="Nagy L.G."/>
            <person name="Floudas D."/>
            <person name="Copeland A."/>
            <person name="Barry K.W."/>
            <person name="Cichocki N."/>
            <person name="Veneault-Fourrey C."/>
            <person name="LaButti K."/>
            <person name="Lindquist E.A."/>
            <person name="Lipzen A."/>
            <person name="Lundell T."/>
            <person name="Morin E."/>
            <person name="Murat C."/>
            <person name="Sun H."/>
            <person name="Tunlid A."/>
            <person name="Henrissat B."/>
            <person name="Grigoriev I.V."/>
            <person name="Hibbett D.S."/>
            <person name="Martin F."/>
            <person name="Nordberg H.P."/>
            <person name="Cantor M.N."/>
            <person name="Hua S.X."/>
        </authorList>
    </citation>
    <scope>NUCLEOTIDE SEQUENCE [LARGE SCALE GENOMIC DNA]</scope>
    <source>
        <strain evidence="2 3">Marx 270</strain>
    </source>
</reference>
<keyword evidence="3" id="KW-1185">Reference proteome</keyword>
<sequence>MTNLISFQLPITHPGTYRVSFMLPTSGIVTLEITTVLAVEHKSTQVQTDPIVDVEKDSVLLKISEFLKFLARDKQPVCTSECGEKSISSSFCNTPLKAMSKDVADVNDSTSLTEPESEDEETRTALANGNGLFTVNNFSLSSQHPLLFQDSVSTFVLMRHMQAGLGDPPRGIGFMQLGAFSRSPSPPEFTPRAKHTKLVKD</sequence>
<dbReference type="Proteomes" id="UP000054217">
    <property type="component" value="Unassembled WGS sequence"/>
</dbReference>
<dbReference type="AlphaFoldDB" id="A0A0C3P0D8"/>
<name>A0A0C3P0D8_PISTI</name>
<feature type="compositionally biased region" description="Basic residues" evidence="1">
    <location>
        <begin position="192"/>
        <end position="201"/>
    </location>
</feature>
<evidence type="ECO:0000313" key="3">
    <source>
        <dbReference type="Proteomes" id="UP000054217"/>
    </source>
</evidence>
<dbReference type="HOGENOM" id="CLU_096891_0_0_1"/>
<accession>A0A0C3P0D8</accession>
<dbReference type="OrthoDB" id="2692219at2759"/>
<organism evidence="2 3">
    <name type="scientific">Pisolithus tinctorius Marx 270</name>
    <dbReference type="NCBI Taxonomy" id="870435"/>
    <lineage>
        <taxon>Eukaryota</taxon>
        <taxon>Fungi</taxon>
        <taxon>Dikarya</taxon>
        <taxon>Basidiomycota</taxon>
        <taxon>Agaricomycotina</taxon>
        <taxon>Agaricomycetes</taxon>
        <taxon>Agaricomycetidae</taxon>
        <taxon>Boletales</taxon>
        <taxon>Sclerodermatineae</taxon>
        <taxon>Pisolithaceae</taxon>
        <taxon>Pisolithus</taxon>
    </lineage>
</organism>
<dbReference type="EMBL" id="KN831992">
    <property type="protein sequence ID" value="KIO00976.1"/>
    <property type="molecule type" value="Genomic_DNA"/>
</dbReference>
<gene>
    <name evidence="2" type="ORF">M404DRAFT_29182</name>
</gene>
<protein>
    <submittedName>
        <fullName evidence="2">Uncharacterized protein</fullName>
    </submittedName>
</protein>
<dbReference type="InParanoid" id="A0A0C3P0D8"/>
<feature type="region of interest" description="Disordered" evidence="1">
    <location>
        <begin position="182"/>
        <end position="201"/>
    </location>
</feature>
<proteinExistence type="predicted"/>
<reference evidence="3" key="2">
    <citation type="submission" date="2015-01" db="EMBL/GenBank/DDBJ databases">
        <title>Evolutionary Origins and Diversification of the Mycorrhizal Mutualists.</title>
        <authorList>
            <consortium name="DOE Joint Genome Institute"/>
            <consortium name="Mycorrhizal Genomics Consortium"/>
            <person name="Kohler A."/>
            <person name="Kuo A."/>
            <person name="Nagy L.G."/>
            <person name="Floudas D."/>
            <person name="Copeland A."/>
            <person name="Barry K.W."/>
            <person name="Cichocki N."/>
            <person name="Veneault-Fourrey C."/>
            <person name="LaButti K."/>
            <person name="Lindquist E.A."/>
            <person name="Lipzen A."/>
            <person name="Lundell T."/>
            <person name="Morin E."/>
            <person name="Murat C."/>
            <person name="Riley R."/>
            <person name="Ohm R."/>
            <person name="Sun H."/>
            <person name="Tunlid A."/>
            <person name="Henrissat B."/>
            <person name="Grigoriev I.V."/>
            <person name="Hibbett D.S."/>
            <person name="Martin F."/>
        </authorList>
    </citation>
    <scope>NUCLEOTIDE SEQUENCE [LARGE SCALE GENOMIC DNA]</scope>
    <source>
        <strain evidence="3">Marx 270</strain>
    </source>
</reference>
<evidence type="ECO:0000256" key="1">
    <source>
        <dbReference type="SAM" id="MobiDB-lite"/>
    </source>
</evidence>